<accession>A0A7C4CBI4</accession>
<evidence type="ECO:0000313" key="4">
    <source>
        <dbReference type="EMBL" id="HGK28611.1"/>
    </source>
</evidence>
<dbReference type="InterPro" id="IPR000215">
    <property type="entry name" value="Serpin_fam"/>
</dbReference>
<gene>
    <name evidence="4" type="ORF">ENS41_06610</name>
</gene>
<dbReference type="PANTHER" id="PTHR11461">
    <property type="entry name" value="SERINE PROTEASE INHIBITOR, SERPIN"/>
    <property type="match status" value="1"/>
</dbReference>
<comment type="similarity">
    <text evidence="1">Belongs to the serpin family.</text>
</comment>
<dbReference type="EMBL" id="DSUT01000142">
    <property type="protein sequence ID" value="HGK28611.1"/>
    <property type="molecule type" value="Genomic_DNA"/>
</dbReference>
<dbReference type="Pfam" id="PF00079">
    <property type="entry name" value="Serpin"/>
    <property type="match status" value="1"/>
</dbReference>
<evidence type="ECO:0000259" key="3">
    <source>
        <dbReference type="SMART" id="SM00093"/>
    </source>
</evidence>
<organism evidence="4">
    <name type="scientific">candidate division WOR-3 bacterium</name>
    <dbReference type="NCBI Taxonomy" id="2052148"/>
    <lineage>
        <taxon>Bacteria</taxon>
        <taxon>Bacteria division WOR-3</taxon>
    </lineage>
</organism>
<proteinExistence type="inferred from homology"/>
<dbReference type="SUPFAM" id="SSF56574">
    <property type="entry name" value="Serpins"/>
    <property type="match status" value="1"/>
</dbReference>
<evidence type="ECO:0000256" key="2">
    <source>
        <dbReference type="SAM" id="SignalP"/>
    </source>
</evidence>
<evidence type="ECO:0000256" key="1">
    <source>
        <dbReference type="RuleBase" id="RU000411"/>
    </source>
</evidence>
<feature type="signal peptide" evidence="2">
    <location>
        <begin position="1"/>
        <end position="27"/>
    </location>
</feature>
<dbReference type="InterPro" id="IPR036186">
    <property type="entry name" value="Serpin_sf"/>
</dbReference>
<keyword evidence="2" id="KW-0732">Signal</keyword>
<dbReference type="InterPro" id="IPR023796">
    <property type="entry name" value="Serpin_dom"/>
</dbReference>
<protein>
    <submittedName>
        <fullName evidence="4">Serpin family protein</fullName>
    </submittedName>
</protein>
<dbReference type="Gene3D" id="3.30.497.10">
    <property type="entry name" value="Antithrombin, subunit I, domain 2"/>
    <property type="match status" value="1"/>
</dbReference>
<name>A0A7C4CBI4_UNCW3</name>
<dbReference type="PANTHER" id="PTHR11461:SF211">
    <property type="entry name" value="GH10112P-RELATED"/>
    <property type="match status" value="1"/>
</dbReference>
<dbReference type="SMART" id="SM00093">
    <property type="entry name" value="SERPIN"/>
    <property type="match status" value="1"/>
</dbReference>
<dbReference type="Gene3D" id="2.30.39.10">
    <property type="entry name" value="Alpha-1-antitrypsin, domain 1"/>
    <property type="match status" value="1"/>
</dbReference>
<dbReference type="InterPro" id="IPR042178">
    <property type="entry name" value="Serpin_sf_1"/>
</dbReference>
<dbReference type="AlphaFoldDB" id="A0A7C4CBI4"/>
<reference evidence="4" key="1">
    <citation type="journal article" date="2020" name="mSystems">
        <title>Genome- and Community-Level Interaction Insights into Carbon Utilization and Element Cycling Functions of Hydrothermarchaeota in Hydrothermal Sediment.</title>
        <authorList>
            <person name="Zhou Z."/>
            <person name="Liu Y."/>
            <person name="Xu W."/>
            <person name="Pan J."/>
            <person name="Luo Z.H."/>
            <person name="Li M."/>
        </authorList>
    </citation>
    <scope>NUCLEOTIDE SEQUENCE [LARGE SCALE GENOMIC DNA]</scope>
    <source>
        <strain evidence="4">SpSt-488</strain>
    </source>
</reference>
<dbReference type="InterPro" id="IPR042185">
    <property type="entry name" value="Serpin_sf_2"/>
</dbReference>
<dbReference type="CDD" id="cd19588">
    <property type="entry name" value="serpin_miropin-like"/>
    <property type="match status" value="1"/>
</dbReference>
<sequence length="409" mass="44203">MTEVTLKTAITLIFVAGLAAGSASRSAAGSRPADVGPVASATNEFGFRLLEGLCRAEPGRNVFISPASVGMALAMTLNGAAGMTRQAMAGTLGLGGVGPADVNAGHKALKAMLVNPDPKVRLDIANSIWAHKGVSFVPAFLSTNRDYYGAELRVLDFALPASVGTINGWVSKSTNGRIKSIVSQLNPDVVMILINAIYFKGTWTEQFDKGLTYEQDFYLNGGQAVRVPMMHQSDRYRYWRGDGMQVVALPYGSGRLNLYLLRPDDDRSVTGLVQALATGKWQEWRSRLVMKKGDVGVPRFKLEYSVSLSRVLKELGMAVAFDPEKADFTGLLKGQQRAYIGDVLHKTFLEVNEEGTEAAAVTAVKMLATAMPAPEERFSLVLDRPFVALIFDEETGTVLFSGVINDPRS</sequence>
<feature type="chain" id="PRO_5028482110" evidence="2">
    <location>
        <begin position="28"/>
        <end position="409"/>
    </location>
</feature>
<feature type="domain" description="Serpin" evidence="3">
    <location>
        <begin position="47"/>
        <end position="407"/>
    </location>
</feature>
<dbReference type="GO" id="GO:0005615">
    <property type="term" value="C:extracellular space"/>
    <property type="evidence" value="ECO:0007669"/>
    <property type="project" value="InterPro"/>
</dbReference>
<dbReference type="GO" id="GO:0004867">
    <property type="term" value="F:serine-type endopeptidase inhibitor activity"/>
    <property type="evidence" value="ECO:0007669"/>
    <property type="project" value="InterPro"/>
</dbReference>
<comment type="caution">
    <text evidence="4">The sequence shown here is derived from an EMBL/GenBank/DDBJ whole genome shotgun (WGS) entry which is preliminary data.</text>
</comment>